<dbReference type="PANTHER" id="PTHR43570">
    <property type="entry name" value="ALDEHYDE DEHYDROGENASE"/>
    <property type="match status" value="1"/>
</dbReference>
<dbReference type="Proteomes" id="UP000298390">
    <property type="component" value="Unassembled WGS sequence"/>
</dbReference>
<dbReference type="InterPro" id="IPR015590">
    <property type="entry name" value="Aldehyde_DH_dom"/>
</dbReference>
<feature type="active site" evidence="4">
    <location>
        <position position="219"/>
    </location>
</feature>
<dbReference type="FunFam" id="3.40.605.10:FF:000004">
    <property type="entry name" value="Aldehyde dehydrogenase"/>
    <property type="match status" value="1"/>
</dbReference>
<dbReference type="InterPro" id="IPR016162">
    <property type="entry name" value="Ald_DH_N"/>
</dbReference>
<dbReference type="PIRSF" id="PIRSF036492">
    <property type="entry name" value="ALDH"/>
    <property type="match status" value="1"/>
</dbReference>
<comment type="similarity">
    <text evidence="1 3">Belongs to the aldehyde dehydrogenase family.</text>
</comment>
<evidence type="ECO:0000313" key="7">
    <source>
        <dbReference type="Proteomes" id="UP000298390"/>
    </source>
</evidence>
<evidence type="ECO:0000256" key="2">
    <source>
        <dbReference type="ARBA" id="ARBA00023002"/>
    </source>
</evidence>
<dbReference type="Gene3D" id="3.40.605.10">
    <property type="entry name" value="Aldehyde Dehydrogenase, Chain A, domain 1"/>
    <property type="match status" value="1"/>
</dbReference>
<dbReference type="InterPro" id="IPR016161">
    <property type="entry name" value="Ald_DH/histidinol_DH"/>
</dbReference>
<name>A0A4Y9YBK5_9APHY</name>
<dbReference type="GO" id="GO:0004029">
    <property type="term" value="F:aldehyde dehydrogenase (NAD+) activity"/>
    <property type="evidence" value="ECO:0007669"/>
    <property type="project" value="TreeGrafter"/>
</dbReference>
<dbReference type="GO" id="GO:0005737">
    <property type="term" value="C:cytoplasm"/>
    <property type="evidence" value="ECO:0007669"/>
    <property type="project" value="TreeGrafter"/>
</dbReference>
<dbReference type="InterPro" id="IPR012394">
    <property type="entry name" value="Aldehyde_DH_NAD(P)"/>
</dbReference>
<reference evidence="6 7" key="1">
    <citation type="submission" date="2019-01" db="EMBL/GenBank/DDBJ databases">
        <title>Genome sequencing of the rare red list fungi Fomitopsis rosea.</title>
        <authorList>
            <person name="Buettner E."/>
            <person name="Kellner H."/>
        </authorList>
    </citation>
    <scope>NUCLEOTIDE SEQUENCE [LARGE SCALE GENOMIC DNA]</scope>
    <source>
        <strain evidence="6 7">DSM 105464</strain>
    </source>
</reference>
<gene>
    <name evidence="6" type="ORF">EVJ58_g6157</name>
</gene>
<dbReference type="InterPro" id="IPR016163">
    <property type="entry name" value="Ald_DH_C"/>
</dbReference>
<proteinExistence type="inferred from homology"/>
<dbReference type="GO" id="GO:0006081">
    <property type="term" value="P:aldehyde metabolic process"/>
    <property type="evidence" value="ECO:0007669"/>
    <property type="project" value="InterPro"/>
</dbReference>
<evidence type="ECO:0000256" key="3">
    <source>
        <dbReference type="PIRNR" id="PIRNR036492"/>
    </source>
</evidence>
<dbReference type="EMBL" id="SEKV01000335">
    <property type="protein sequence ID" value="TFY58851.1"/>
    <property type="molecule type" value="Genomic_DNA"/>
</dbReference>
<dbReference type="AlphaFoldDB" id="A0A4Y9YBK5"/>
<dbReference type="SUPFAM" id="SSF53720">
    <property type="entry name" value="ALDH-like"/>
    <property type="match status" value="1"/>
</dbReference>
<organism evidence="6 7">
    <name type="scientific">Rhodofomes roseus</name>
    <dbReference type="NCBI Taxonomy" id="34475"/>
    <lineage>
        <taxon>Eukaryota</taxon>
        <taxon>Fungi</taxon>
        <taxon>Dikarya</taxon>
        <taxon>Basidiomycota</taxon>
        <taxon>Agaricomycotina</taxon>
        <taxon>Agaricomycetes</taxon>
        <taxon>Polyporales</taxon>
        <taxon>Rhodofomes</taxon>
    </lineage>
</organism>
<dbReference type="Gene3D" id="3.40.309.10">
    <property type="entry name" value="Aldehyde Dehydrogenase, Chain A, domain 2"/>
    <property type="match status" value="1"/>
</dbReference>
<accession>A0A4Y9YBK5</accession>
<evidence type="ECO:0000256" key="1">
    <source>
        <dbReference type="ARBA" id="ARBA00009986"/>
    </source>
</evidence>
<evidence type="ECO:0000256" key="4">
    <source>
        <dbReference type="PIRSR" id="PIRSR036492-1"/>
    </source>
</evidence>
<dbReference type="PANTHER" id="PTHR43570:SF16">
    <property type="entry name" value="ALDEHYDE DEHYDROGENASE TYPE III, ISOFORM Q"/>
    <property type="match status" value="1"/>
</dbReference>
<evidence type="ECO:0000259" key="5">
    <source>
        <dbReference type="Pfam" id="PF00171"/>
    </source>
</evidence>
<comment type="caution">
    <text evidence="6">The sequence shown here is derived from an EMBL/GenBank/DDBJ whole genome shotgun (WGS) entry which is preliminary data.</text>
</comment>
<evidence type="ECO:0000313" key="6">
    <source>
        <dbReference type="EMBL" id="TFY58851.1"/>
    </source>
</evidence>
<sequence length="477" mass="53108">MADTLPFTPIDEIPKIHRELGEVFQTGKTRSIAFRKQQLLQLCYLLQDNTERFQEALFSDLGRPREEAAYLELIGTLLEVKDAHDKVNKWAKTTKSPFHFLWGTLSPQTRKEPKGTVLIISPFNYPIWLTLCPVSSAIAAGNVVLLKPSELSPATAALLTELIPKYLDPDLVRVVNGGVLETTKILELPFDHILYTGNNRVAKIVSAAAAQHLTPVTLENHISLESPCVIDPKCNAKVAAKRIMWGKLLNCGQLCLAPDYILVPESFQDEFVEALVNAYHELHPTDPKTSGMVGKIVNERHMKRLKQLLNDTKGEIVFGGEVDMPAKYIAPTLIRDVTRDDALMSEEIFGPLLPVVPVKDVEEAISIVNSMDHALNLYIFSDDRAFKDKDGYTTGKAGFDTFTHFRCTVDHPAWVEHTPLSSRYTPYNAKKIAWLISMMRPRLPPRDGRGSIVNKFTCALAVGLVGVLCAALTQSIL</sequence>
<feature type="domain" description="Aldehyde dehydrogenase" evidence="5">
    <location>
        <begin position="23"/>
        <end position="395"/>
    </location>
</feature>
<dbReference type="Pfam" id="PF00171">
    <property type="entry name" value="Aldedh"/>
    <property type="match status" value="1"/>
</dbReference>
<feature type="active site" evidence="4">
    <location>
        <position position="255"/>
    </location>
</feature>
<keyword evidence="2 3" id="KW-0560">Oxidoreductase</keyword>
<protein>
    <recommendedName>
        <fullName evidence="3">Aldehyde dehydrogenase</fullName>
    </recommendedName>
</protein>
<dbReference type="STRING" id="34475.A0A4Y9YBK5"/>